<name>A0A941IKF1_9ACTN</name>
<accession>A0A941IKF1</accession>
<evidence type="ECO:0000256" key="1">
    <source>
        <dbReference type="ARBA" id="ARBA00023002"/>
    </source>
</evidence>
<keyword evidence="4" id="KW-1185">Reference proteome</keyword>
<comment type="similarity">
    <text evidence="2">Belongs to the short-chain dehydrogenases/reductases (SDR) family.</text>
</comment>
<organism evidence="3 4">
    <name type="scientific">Actinospica acidithermotolerans</name>
    <dbReference type="NCBI Taxonomy" id="2828514"/>
    <lineage>
        <taxon>Bacteria</taxon>
        <taxon>Bacillati</taxon>
        <taxon>Actinomycetota</taxon>
        <taxon>Actinomycetes</taxon>
        <taxon>Catenulisporales</taxon>
        <taxon>Actinospicaceae</taxon>
        <taxon>Actinospica</taxon>
    </lineage>
</organism>
<gene>
    <name evidence="3" type="ORF">KDK95_29730</name>
</gene>
<sequence length="281" mass="29895">MHVDNPGAVVVTGATDGVGRGLAMRLAADGTDLIVHGRSAEKGRELVAELRAAGAGRVAYELADFASLTEISALADRLLGYERISVLVNNAGIGVELERQESRDGHELTFQVDYLAAYLLSCRLAPLLAASAPARIVNVTSAGQAPIDFDDVMLRRGWDGVQAYCQAKLAQIMLTIDLAEALRPAGVSVNSLHPASYMPTKIVTHLYTPRSPLAEGVENVRRLVQDPLPPGETGLYLNRDAVAEPLAQALDPAARARLRELSERLTGVALEGEDERAGQGA</sequence>
<dbReference type="RefSeq" id="WP_212521645.1">
    <property type="nucleotide sequence ID" value="NZ_JAGSOH010000137.1"/>
</dbReference>
<dbReference type="AlphaFoldDB" id="A0A941IKF1"/>
<evidence type="ECO:0000313" key="3">
    <source>
        <dbReference type="EMBL" id="MBR7830519.1"/>
    </source>
</evidence>
<comment type="caution">
    <text evidence="3">The sequence shown here is derived from an EMBL/GenBank/DDBJ whole genome shotgun (WGS) entry which is preliminary data.</text>
</comment>
<dbReference type="SUPFAM" id="SSF51735">
    <property type="entry name" value="NAD(P)-binding Rossmann-fold domains"/>
    <property type="match status" value="1"/>
</dbReference>
<dbReference type="Proteomes" id="UP000676325">
    <property type="component" value="Unassembled WGS sequence"/>
</dbReference>
<dbReference type="PRINTS" id="PR00080">
    <property type="entry name" value="SDRFAMILY"/>
</dbReference>
<evidence type="ECO:0000256" key="2">
    <source>
        <dbReference type="RuleBase" id="RU000363"/>
    </source>
</evidence>
<dbReference type="PRINTS" id="PR00081">
    <property type="entry name" value="GDHRDH"/>
</dbReference>
<dbReference type="GO" id="GO:0016491">
    <property type="term" value="F:oxidoreductase activity"/>
    <property type="evidence" value="ECO:0007669"/>
    <property type="project" value="UniProtKB-KW"/>
</dbReference>
<dbReference type="InterPro" id="IPR036291">
    <property type="entry name" value="NAD(P)-bd_dom_sf"/>
</dbReference>
<dbReference type="InterPro" id="IPR002347">
    <property type="entry name" value="SDR_fam"/>
</dbReference>
<reference evidence="3" key="1">
    <citation type="submission" date="2021-04" db="EMBL/GenBank/DDBJ databases">
        <title>Genome based classification of Actinospica acidithermotolerans sp. nov., an actinobacterium isolated from an Indonesian hot spring.</title>
        <authorList>
            <person name="Kusuma A.B."/>
            <person name="Putra K.E."/>
            <person name="Nafisah S."/>
            <person name="Loh J."/>
            <person name="Nouioui I."/>
            <person name="Goodfellow M."/>
        </authorList>
    </citation>
    <scope>NUCLEOTIDE SEQUENCE</scope>
    <source>
        <strain evidence="3">MGRD01-02</strain>
    </source>
</reference>
<protein>
    <submittedName>
        <fullName evidence="3">SDR family NAD(P)-dependent oxidoreductase</fullName>
    </submittedName>
</protein>
<dbReference type="Gene3D" id="3.40.50.720">
    <property type="entry name" value="NAD(P)-binding Rossmann-like Domain"/>
    <property type="match status" value="1"/>
</dbReference>
<proteinExistence type="inferred from homology"/>
<evidence type="ECO:0000313" key="4">
    <source>
        <dbReference type="Proteomes" id="UP000676325"/>
    </source>
</evidence>
<dbReference type="PANTHER" id="PTHR43157:SF31">
    <property type="entry name" value="PHOSPHATIDYLINOSITOL-GLYCAN BIOSYNTHESIS CLASS F PROTEIN"/>
    <property type="match status" value="1"/>
</dbReference>
<keyword evidence="1" id="KW-0560">Oxidoreductase</keyword>
<dbReference type="PANTHER" id="PTHR43157">
    <property type="entry name" value="PHOSPHATIDYLINOSITOL-GLYCAN BIOSYNTHESIS CLASS F PROTEIN-RELATED"/>
    <property type="match status" value="1"/>
</dbReference>
<dbReference type="Pfam" id="PF00106">
    <property type="entry name" value="adh_short"/>
    <property type="match status" value="1"/>
</dbReference>
<dbReference type="EMBL" id="JAGSOH010000137">
    <property type="protein sequence ID" value="MBR7830519.1"/>
    <property type="molecule type" value="Genomic_DNA"/>
</dbReference>